<dbReference type="Pfam" id="PF16980">
    <property type="entry name" value="CitMHS_2"/>
    <property type="match status" value="1"/>
</dbReference>
<proteinExistence type="predicted"/>
<dbReference type="Proteomes" id="UP000494115">
    <property type="component" value="Unassembled WGS sequence"/>
</dbReference>
<evidence type="ECO:0000256" key="1">
    <source>
        <dbReference type="SAM" id="Phobius"/>
    </source>
</evidence>
<feature type="transmembrane region" description="Helical" evidence="1">
    <location>
        <begin position="187"/>
        <end position="204"/>
    </location>
</feature>
<protein>
    <recommendedName>
        <fullName evidence="5">Sodium:proton antiporter</fullName>
    </recommendedName>
</protein>
<feature type="transmembrane region" description="Helical" evidence="1">
    <location>
        <begin position="313"/>
        <end position="333"/>
    </location>
</feature>
<feature type="chain" id="PRO_5028868219" description="Sodium:proton antiporter" evidence="2">
    <location>
        <begin position="24"/>
        <end position="497"/>
    </location>
</feature>
<feature type="transmembrane region" description="Helical" evidence="1">
    <location>
        <begin position="354"/>
        <end position="372"/>
    </location>
</feature>
<dbReference type="EMBL" id="CADIKM010000008">
    <property type="protein sequence ID" value="CAB3786921.1"/>
    <property type="molecule type" value="Genomic_DNA"/>
</dbReference>
<keyword evidence="1" id="KW-0472">Membrane</keyword>
<accession>A0A6S7CDC8</accession>
<feature type="transmembrane region" description="Helical" evidence="1">
    <location>
        <begin position="121"/>
        <end position="144"/>
    </location>
</feature>
<dbReference type="AlphaFoldDB" id="A0A6S7CDC8"/>
<reference evidence="3 4" key="1">
    <citation type="submission" date="2020-04" db="EMBL/GenBank/DDBJ databases">
        <authorList>
            <person name="De Canck E."/>
        </authorList>
    </citation>
    <scope>NUCLEOTIDE SEQUENCE [LARGE SCALE GENOMIC DNA]</scope>
    <source>
        <strain evidence="3 4">LMG 28138</strain>
    </source>
</reference>
<keyword evidence="1" id="KW-0812">Transmembrane</keyword>
<evidence type="ECO:0008006" key="5">
    <source>
        <dbReference type="Google" id="ProtNLM"/>
    </source>
</evidence>
<feature type="transmembrane region" description="Helical" evidence="1">
    <location>
        <begin position="432"/>
        <end position="453"/>
    </location>
</feature>
<evidence type="ECO:0000313" key="4">
    <source>
        <dbReference type="Proteomes" id="UP000494115"/>
    </source>
</evidence>
<organism evidence="3 4">
    <name type="scientific">Pararobbsia alpina</name>
    <dbReference type="NCBI Taxonomy" id="621374"/>
    <lineage>
        <taxon>Bacteria</taxon>
        <taxon>Pseudomonadati</taxon>
        <taxon>Pseudomonadota</taxon>
        <taxon>Betaproteobacteria</taxon>
        <taxon>Burkholderiales</taxon>
        <taxon>Burkholderiaceae</taxon>
        <taxon>Pararobbsia</taxon>
    </lineage>
</organism>
<feature type="transmembrane region" description="Helical" evidence="1">
    <location>
        <begin position="395"/>
        <end position="420"/>
    </location>
</feature>
<gene>
    <name evidence="3" type="ORF">LMG28138_02323</name>
</gene>
<keyword evidence="2" id="KW-0732">Signal</keyword>
<feature type="transmembrane region" description="Helical" evidence="1">
    <location>
        <begin position="473"/>
        <end position="496"/>
    </location>
</feature>
<sequence length="497" mass="53070">MGPAAFVSAMLLCVFVLVAPAFAVGTDLVQVASSGVAGQTADASSGTHGVNGASLSLLSGIPFAGMLLSIALFPIFAPHFWHRHFGKISAFWGLAYLVPFTLSHGVGEGAASLVHAFFSEYLPFIVLLAALYAVAGGICVRGNLHGSPALNTAMLALGTVLASVMGTTGAAMLMIRPLLRANDNRKHRVHVVVFFIFLVANAGGSLTPLGDPPLFLGFLNGVSFMWTVVHLFWPMMFACIVLLALFYAIDSWFFRRREEVGRPLLDPTPDSNVFWLEGKRNFILIAVVTGLVLLSGIWRPGVSFDVMGTPVELQNLVRDGLLVVVTLVSLWITPKSAREGNDFNWAPIEEVAKLFAAIFLTISPVIAILHAGEHGALASVVQLVSDANGRPLAPMYFWVTGLLSSFLDNAPTYLVFFNLAGGDAQHLMTGGATTLAAISAGAVFMGANTYIGNAPNFMVKAIAESRGLRMPGFFAYMLWSGAILLPLFGVMTVVFFR</sequence>
<feature type="transmembrane region" description="Helical" evidence="1">
    <location>
        <begin position="55"/>
        <end position="77"/>
    </location>
</feature>
<feature type="transmembrane region" description="Helical" evidence="1">
    <location>
        <begin position="282"/>
        <end position="301"/>
    </location>
</feature>
<evidence type="ECO:0000256" key="2">
    <source>
        <dbReference type="SAM" id="SignalP"/>
    </source>
</evidence>
<evidence type="ECO:0000313" key="3">
    <source>
        <dbReference type="EMBL" id="CAB3786921.1"/>
    </source>
</evidence>
<name>A0A6S7CDC8_9BURK</name>
<feature type="transmembrane region" description="Helical" evidence="1">
    <location>
        <begin position="224"/>
        <end position="249"/>
    </location>
</feature>
<keyword evidence="4" id="KW-1185">Reference proteome</keyword>
<feature type="signal peptide" evidence="2">
    <location>
        <begin position="1"/>
        <end position="23"/>
    </location>
</feature>
<feature type="transmembrane region" description="Helical" evidence="1">
    <location>
        <begin position="150"/>
        <end position="175"/>
    </location>
</feature>
<dbReference type="InterPro" id="IPR031566">
    <property type="entry name" value="CitMHS_2"/>
</dbReference>
<keyword evidence="1" id="KW-1133">Transmembrane helix</keyword>